<dbReference type="PROSITE" id="PS01124">
    <property type="entry name" value="HTH_ARAC_FAMILY_2"/>
    <property type="match status" value="1"/>
</dbReference>
<feature type="transmembrane region" description="Helical" evidence="4">
    <location>
        <begin position="239"/>
        <end position="263"/>
    </location>
</feature>
<dbReference type="EMBL" id="JBHSHB010000016">
    <property type="protein sequence ID" value="MFC4690704.1"/>
    <property type="molecule type" value="Genomic_DNA"/>
</dbReference>
<evidence type="ECO:0000256" key="3">
    <source>
        <dbReference type="ARBA" id="ARBA00023163"/>
    </source>
</evidence>
<evidence type="ECO:0000313" key="7">
    <source>
        <dbReference type="EMBL" id="MFC4690704.1"/>
    </source>
</evidence>
<evidence type="ECO:0000256" key="4">
    <source>
        <dbReference type="SAM" id="Phobius"/>
    </source>
</evidence>
<evidence type="ECO:0000256" key="1">
    <source>
        <dbReference type="ARBA" id="ARBA00023015"/>
    </source>
</evidence>
<dbReference type="SUPFAM" id="SSF46689">
    <property type="entry name" value="Homeodomain-like"/>
    <property type="match status" value="1"/>
</dbReference>
<sequence length="472" mass="53832">MKSSLIALLLFLSIPLVAFSNPTIDPDENTTQETQEGLYIDTASALEREAILYTKNGQGDKAVASLEAYIVKTGDFSLLENSAYEALKRNNGFIELKDKYLVKFSMGTFFYLYVGLIGIFIALILNARKKQDKMANGLISLFVFMHSFFLIHVALYLSNYVYYEPHTLSMSAPFSFLYGPVLYFYIKRITKNYEFKKTDALHLIPTVIFLILLIPVFAMSAEGKLEIMLGEGSYSTLPYLVPATICKVISLVVYGFFTIKLYLNNKQAANVEIKQLRLRRNIVVVHSVYAVFYALYAFILIQYSFGSDLLHIQLLAMTGLVLYVGYVAYSNPQALIGTTVVKVKKAVNKYQNSGLTPSFSNELKEQLVKLLEEDKLYRQSTLKLEYVAERLGTTRHNASQVINEHFGLNFFELINKYRVEEAMERLKNNPENLNIIDIAYEVGYNNKVTFNKSFKRFCDLTPTQFLKLENVS</sequence>
<dbReference type="PANTHER" id="PTHR43280">
    <property type="entry name" value="ARAC-FAMILY TRANSCRIPTIONAL REGULATOR"/>
    <property type="match status" value="1"/>
</dbReference>
<evidence type="ECO:0000256" key="5">
    <source>
        <dbReference type="SAM" id="SignalP"/>
    </source>
</evidence>
<feature type="transmembrane region" description="Helical" evidence="4">
    <location>
        <begin position="168"/>
        <end position="186"/>
    </location>
</feature>
<dbReference type="RefSeq" id="WP_380033955.1">
    <property type="nucleotide sequence ID" value="NZ_JBHSHB010000016.1"/>
</dbReference>
<evidence type="ECO:0000256" key="2">
    <source>
        <dbReference type="ARBA" id="ARBA00023125"/>
    </source>
</evidence>
<feature type="transmembrane region" description="Helical" evidence="4">
    <location>
        <begin position="138"/>
        <end position="162"/>
    </location>
</feature>
<keyword evidence="8" id="KW-1185">Reference proteome</keyword>
<feature type="signal peptide" evidence="5">
    <location>
        <begin position="1"/>
        <end position="20"/>
    </location>
</feature>
<evidence type="ECO:0000259" key="6">
    <source>
        <dbReference type="PROSITE" id="PS01124"/>
    </source>
</evidence>
<dbReference type="InterPro" id="IPR018060">
    <property type="entry name" value="HTH_AraC"/>
</dbReference>
<gene>
    <name evidence="7" type="ORF">ACFO5T_09730</name>
</gene>
<keyword evidence="3" id="KW-0804">Transcription</keyword>
<dbReference type="InterPro" id="IPR018062">
    <property type="entry name" value="HTH_AraC-typ_CS"/>
</dbReference>
<evidence type="ECO:0000313" key="8">
    <source>
        <dbReference type="Proteomes" id="UP001595878"/>
    </source>
</evidence>
<keyword evidence="2" id="KW-0238">DNA-binding</keyword>
<organism evidence="7 8">
    <name type="scientific">Dokdonia genika</name>
    <dbReference type="NCBI Taxonomy" id="308113"/>
    <lineage>
        <taxon>Bacteria</taxon>
        <taxon>Pseudomonadati</taxon>
        <taxon>Bacteroidota</taxon>
        <taxon>Flavobacteriia</taxon>
        <taxon>Flavobacteriales</taxon>
        <taxon>Flavobacteriaceae</taxon>
        <taxon>Dokdonia</taxon>
    </lineage>
</organism>
<keyword evidence="5" id="KW-0732">Signal</keyword>
<proteinExistence type="predicted"/>
<name>A0ABV9L9A3_9FLAO</name>
<dbReference type="PANTHER" id="PTHR43280:SF29">
    <property type="entry name" value="ARAC-FAMILY TRANSCRIPTIONAL REGULATOR"/>
    <property type="match status" value="1"/>
</dbReference>
<feature type="transmembrane region" description="Helical" evidence="4">
    <location>
        <begin position="108"/>
        <end position="126"/>
    </location>
</feature>
<feature type="domain" description="HTH araC/xylS-type" evidence="6">
    <location>
        <begin position="365"/>
        <end position="468"/>
    </location>
</feature>
<protein>
    <submittedName>
        <fullName evidence="7">Helix-turn-helix domain-containing protein</fullName>
    </submittedName>
</protein>
<comment type="caution">
    <text evidence="7">The sequence shown here is derived from an EMBL/GenBank/DDBJ whole genome shotgun (WGS) entry which is preliminary data.</text>
</comment>
<keyword evidence="4" id="KW-1133">Transmembrane helix</keyword>
<feature type="transmembrane region" description="Helical" evidence="4">
    <location>
        <begin position="198"/>
        <end position="219"/>
    </location>
</feature>
<keyword evidence="4" id="KW-0472">Membrane</keyword>
<feature type="chain" id="PRO_5046477943" evidence="5">
    <location>
        <begin position="21"/>
        <end position="472"/>
    </location>
</feature>
<dbReference type="SMART" id="SM00342">
    <property type="entry name" value="HTH_ARAC"/>
    <property type="match status" value="1"/>
</dbReference>
<dbReference type="Pfam" id="PF12833">
    <property type="entry name" value="HTH_18"/>
    <property type="match status" value="1"/>
</dbReference>
<dbReference type="PROSITE" id="PS00041">
    <property type="entry name" value="HTH_ARAC_FAMILY_1"/>
    <property type="match status" value="1"/>
</dbReference>
<keyword evidence="4" id="KW-0812">Transmembrane</keyword>
<dbReference type="InterPro" id="IPR009057">
    <property type="entry name" value="Homeodomain-like_sf"/>
</dbReference>
<keyword evidence="1" id="KW-0805">Transcription regulation</keyword>
<feature type="transmembrane region" description="Helical" evidence="4">
    <location>
        <begin position="309"/>
        <end position="329"/>
    </location>
</feature>
<feature type="transmembrane region" description="Helical" evidence="4">
    <location>
        <begin position="283"/>
        <end position="303"/>
    </location>
</feature>
<dbReference type="Gene3D" id="1.10.10.60">
    <property type="entry name" value="Homeodomain-like"/>
    <property type="match status" value="2"/>
</dbReference>
<accession>A0ABV9L9A3</accession>
<dbReference type="Proteomes" id="UP001595878">
    <property type="component" value="Unassembled WGS sequence"/>
</dbReference>
<reference evidence="8" key="1">
    <citation type="journal article" date="2019" name="Int. J. Syst. Evol. Microbiol.">
        <title>The Global Catalogue of Microorganisms (GCM) 10K type strain sequencing project: providing services to taxonomists for standard genome sequencing and annotation.</title>
        <authorList>
            <consortium name="The Broad Institute Genomics Platform"/>
            <consortium name="The Broad Institute Genome Sequencing Center for Infectious Disease"/>
            <person name="Wu L."/>
            <person name="Ma J."/>
        </authorList>
    </citation>
    <scope>NUCLEOTIDE SEQUENCE [LARGE SCALE GENOMIC DNA]</scope>
    <source>
        <strain evidence="8">CGMCC 4.7427</strain>
    </source>
</reference>